<comment type="caution">
    <text evidence="2">The sequence shown here is derived from an EMBL/GenBank/DDBJ whole genome shotgun (WGS) entry which is preliminary data.</text>
</comment>
<gene>
    <name evidence="2" type="ORF">FBZ90_12634</name>
</gene>
<name>A0A560GL49_9PROT</name>
<proteinExistence type="predicted"/>
<feature type="region of interest" description="Disordered" evidence="1">
    <location>
        <begin position="229"/>
        <end position="250"/>
    </location>
</feature>
<dbReference type="RefSeq" id="WP_145736552.1">
    <property type="nucleotide sequence ID" value="NZ_VITR01000026.1"/>
</dbReference>
<dbReference type="Proteomes" id="UP000315751">
    <property type="component" value="Unassembled WGS sequence"/>
</dbReference>
<protein>
    <submittedName>
        <fullName evidence="2">Uncharacterized protein</fullName>
    </submittedName>
</protein>
<dbReference type="AlphaFoldDB" id="A0A560GL49"/>
<dbReference type="EMBL" id="VITR01000026">
    <property type="protein sequence ID" value="TWB34334.1"/>
    <property type="molecule type" value="Genomic_DNA"/>
</dbReference>
<keyword evidence="3" id="KW-1185">Reference proteome</keyword>
<dbReference type="OrthoDB" id="10006672at2"/>
<sequence length="263" mass="29642">MAKKKTVKAVQKALRKQRADQLVRLHRLCALMERHRPHLLCSAKDSKYPVGKMGDIIDALSNVLCAAIDTLARAETHIVEEENGKYAELIEYYEIMTQPLIGIHELDRMTYKLYYEENKEEHFGSYINEHLKFVIQLQKWVRNVEFHQRYLEILGSSSKTDQEVVATMTDLLGRLATLTANATGALHSPASTVLSKDVWQKWHKEAEALASMFAFGIVVKLRHLPPNPDARAVAPPPAVTPGTEPDELTAKPASTLKEAIVLH</sequence>
<evidence type="ECO:0000313" key="3">
    <source>
        <dbReference type="Proteomes" id="UP000315751"/>
    </source>
</evidence>
<evidence type="ECO:0000256" key="1">
    <source>
        <dbReference type="SAM" id="MobiDB-lite"/>
    </source>
</evidence>
<accession>A0A560GL49</accession>
<evidence type="ECO:0000313" key="2">
    <source>
        <dbReference type="EMBL" id="TWB34334.1"/>
    </source>
</evidence>
<organism evidence="2 3">
    <name type="scientific">Nitrospirillum amazonense</name>
    <dbReference type="NCBI Taxonomy" id="28077"/>
    <lineage>
        <taxon>Bacteria</taxon>
        <taxon>Pseudomonadati</taxon>
        <taxon>Pseudomonadota</taxon>
        <taxon>Alphaproteobacteria</taxon>
        <taxon>Rhodospirillales</taxon>
        <taxon>Azospirillaceae</taxon>
        <taxon>Nitrospirillum</taxon>
    </lineage>
</organism>
<reference evidence="2 3" key="1">
    <citation type="submission" date="2019-06" db="EMBL/GenBank/DDBJ databases">
        <title>Genomic Encyclopedia of Type Strains, Phase IV (KMG-V): Genome sequencing to study the core and pangenomes of soil and plant-associated prokaryotes.</title>
        <authorList>
            <person name="Whitman W."/>
        </authorList>
    </citation>
    <scope>NUCLEOTIDE SEQUENCE [LARGE SCALE GENOMIC DNA]</scope>
    <source>
        <strain evidence="2 3">BR 11622</strain>
    </source>
</reference>